<feature type="transmembrane region" description="Helical" evidence="17">
    <location>
        <begin position="149"/>
        <end position="168"/>
    </location>
</feature>
<feature type="compositionally biased region" description="Basic and acidic residues" evidence="18">
    <location>
        <begin position="446"/>
        <end position="457"/>
    </location>
</feature>
<feature type="transmembrane region" description="Helical" evidence="17">
    <location>
        <begin position="801"/>
        <end position="823"/>
    </location>
</feature>
<keyword evidence="7" id="KW-0677">Repeat</keyword>
<evidence type="ECO:0000256" key="7">
    <source>
        <dbReference type="ARBA" id="ARBA00022737"/>
    </source>
</evidence>
<feature type="transmembrane region" description="Helical" evidence="17">
    <location>
        <begin position="267"/>
        <end position="286"/>
    </location>
</feature>
<evidence type="ECO:0000256" key="11">
    <source>
        <dbReference type="ARBA" id="ARBA00023065"/>
    </source>
</evidence>
<keyword evidence="9 17" id="KW-1133">Transmembrane helix</keyword>
<dbReference type="InterPro" id="IPR044564">
    <property type="entry name" value="Na_chnl_inactivation_gate"/>
</dbReference>
<feature type="transmembrane region" description="Helical" evidence="17">
    <location>
        <begin position="1511"/>
        <end position="1528"/>
    </location>
</feature>
<evidence type="ECO:0000256" key="4">
    <source>
        <dbReference type="ARBA" id="ARBA00022475"/>
    </source>
</evidence>
<dbReference type="Proteomes" id="UP001497497">
    <property type="component" value="Unassembled WGS sequence"/>
</dbReference>
<feature type="transmembrane region" description="Helical" evidence="17">
    <location>
        <begin position="1253"/>
        <end position="1272"/>
    </location>
</feature>
<feature type="compositionally biased region" description="Polar residues" evidence="18">
    <location>
        <begin position="491"/>
        <end position="500"/>
    </location>
</feature>
<dbReference type="FunFam" id="1.10.287.70:FF:000046">
    <property type="entry name" value="Sodium channel protein"/>
    <property type="match status" value="1"/>
</dbReference>
<evidence type="ECO:0000256" key="9">
    <source>
        <dbReference type="ARBA" id="ARBA00022989"/>
    </source>
</evidence>
<dbReference type="FunFam" id="1.20.120.350:FF:000004">
    <property type="entry name" value="Sodium channel protein"/>
    <property type="match status" value="1"/>
</dbReference>
<evidence type="ECO:0000313" key="22">
    <source>
        <dbReference type="EMBL" id="CAL1527804.1"/>
    </source>
</evidence>
<evidence type="ECO:0000256" key="1">
    <source>
        <dbReference type="ARBA" id="ARBA00004651"/>
    </source>
</evidence>
<dbReference type="InterPro" id="IPR001696">
    <property type="entry name" value="Na_channel_asu"/>
</dbReference>
<feature type="transmembrane region" description="Helical" evidence="17">
    <location>
        <begin position="206"/>
        <end position="223"/>
    </location>
</feature>
<dbReference type="GO" id="GO:0019228">
    <property type="term" value="P:neuronal action potential"/>
    <property type="evidence" value="ECO:0007669"/>
    <property type="project" value="TreeGrafter"/>
</dbReference>
<feature type="transmembrane region" description="Helical" evidence="17">
    <location>
        <begin position="939"/>
        <end position="960"/>
    </location>
</feature>
<dbReference type="InterPro" id="IPR058542">
    <property type="entry name" value="IQ_SCN5A_C"/>
</dbReference>
<dbReference type="InterPro" id="IPR005821">
    <property type="entry name" value="Ion_trans_dom"/>
</dbReference>
<keyword evidence="10 17" id="KW-0915">Sodium</keyword>
<feature type="compositionally biased region" description="Low complexity" evidence="18">
    <location>
        <begin position="459"/>
        <end position="469"/>
    </location>
</feature>
<name>A0AAV2H4T9_LYMST</name>
<dbReference type="PRINTS" id="PR00170">
    <property type="entry name" value="NACHANNEL"/>
</dbReference>
<feature type="transmembrane region" description="Helical" evidence="17">
    <location>
        <begin position="874"/>
        <end position="901"/>
    </location>
</feature>
<evidence type="ECO:0000256" key="5">
    <source>
        <dbReference type="ARBA" id="ARBA00022553"/>
    </source>
</evidence>
<keyword evidence="11 17" id="KW-0406">Ion transport</keyword>
<comment type="subcellular location">
    <subcellularLocation>
        <location evidence="1 17">Cell membrane</location>
        <topology evidence="1 17">Multi-pass membrane protein</topology>
    </subcellularLocation>
</comment>
<keyword evidence="8 17" id="KW-0851">Voltage-gated channel</keyword>
<keyword evidence="5" id="KW-0597">Phosphoprotein</keyword>
<dbReference type="SUPFAM" id="SSF81324">
    <property type="entry name" value="Voltage-gated potassium channels"/>
    <property type="match status" value="4"/>
</dbReference>
<evidence type="ECO:0000256" key="17">
    <source>
        <dbReference type="RuleBase" id="RU361132"/>
    </source>
</evidence>
<keyword evidence="4" id="KW-1003">Cell membrane</keyword>
<comment type="similarity">
    <text evidence="17">Belongs to the sodium channel (TC 1.A.1.10) family.</text>
</comment>
<keyword evidence="2 17" id="KW-0813">Transport</keyword>
<feature type="domain" description="Ion transport" evidence="19">
    <location>
        <begin position="1184"/>
        <end position="1460"/>
    </location>
</feature>
<dbReference type="InterPro" id="IPR043203">
    <property type="entry name" value="VGCC_Ca_Na"/>
</dbReference>
<feature type="compositionally biased region" description="Basic and acidic residues" evidence="18">
    <location>
        <begin position="475"/>
        <end position="490"/>
    </location>
</feature>
<dbReference type="EMBL" id="CAXITT010000022">
    <property type="protein sequence ID" value="CAL1527804.1"/>
    <property type="molecule type" value="Genomic_DNA"/>
</dbReference>
<evidence type="ECO:0000256" key="14">
    <source>
        <dbReference type="ARBA" id="ARBA00023180"/>
    </source>
</evidence>
<evidence type="ECO:0000256" key="3">
    <source>
        <dbReference type="ARBA" id="ARBA00022461"/>
    </source>
</evidence>
<dbReference type="Pfam" id="PF00520">
    <property type="entry name" value="Ion_trans"/>
    <property type="match status" value="4"/>
</dbReference>
<reference evidence="22 23" key="1">
    <citation type="submission" date="2024-04" db="EMBL/GenBank/DDBJ databases">
        <authorList>
            <consortium name="Genoscope - CEA"/>
            <person name="William W."/>
        </authorList>
    </citation>
    <scope>NUCLEOTIDE SEQUENCE [LARGE SCALE GENOMIC DNA]</scope>
</reference>
<dbReference type="Pfam" id="PF24609">
    <property type="entry name" value="IQ_SCN5A_C"/>
    <property type="match status" value="1"/>
</dbReference>
<feature type="compositionally biased region" description="Basic and acidic residues" evidence="18">
    <location>
        <begin position="1926"/>
        <end position="1956"/>
    </location>
</feature>
<comment type="caution">
    <text evidence="17">Lacks conserved residue(s) required for the propagation of feature annotation.</text>
</comment>
<evidence type="ECO:0000259" key="20">
    <source>
        <dbReference type="Pfam" id="PF11933"/>
    </source>
</evidence>
<accession>A0AAV2H4T9</accession>
<dbReference type="GO" id="GO:0001518">
    <property type="term" value="C:voltage-gated sodium channel complex"/>
    <property type="evidence" value="ECO:0007669"/>
    <property type="project" value="UniProtKB-UniRule"/>
</dbReference>
<proteinExistence type="inferred from homology"/>
<feature type="domain" description="Voltage-gated Na+ ion channel cytoplasmic" evidence="20">
    <location>
        <begin position="514"/>
        <end position="601"/>
    </location>
</feature>
<evidence type="ECO:0000259" key="19">
    <source>
        <dbReference type="Pfam" id="PF00520"/>
    </source>
</evidence>
<evidence type="ECO:0000256" key="15">
    <source>
        <dbReference type="ARBA" id="ARBA00023201"/>
    </source>
</evidence>
<evidence type="ECO:0000256" key="8">
    <source>
        <dbReference type="ARBA" id="ARBA00022882"/>
    </source>
</evidence>
<organism evidence="22 23">
    <name type="scientific">Lymnaea stagnalis</name>
    <name type="common">Great pond snail</name>
    <name type="synonym">Helix stagnalis</name>
    <dbReference type="NCBI Taxonomy" id="6523"/>
    <lineage>
        <taxon>Eukaryota</taxon>
        <taxon>Metazoa</taxon>
        <taxon>Spiralia</taxon>
        <taxon>Lophotrochozoa</taxon>
        <taxon>Mollusca</taxon>
        <taxon>Gastropoda</taxon>
        <taxon>Heterobranchia</taxon>
        <taxon>Euthyneura</taxon>
        <taxon>Panpulmonata</taxon>
        <taxon>Hygrophila</taxon>
        <taxon>Lymnaeoidea</taxon>
        <taxon>Lymnaeidae</taxon>
        <taxon>Lymnaea</taxon>
    </lineage>
</organism>
<feature type="region of interest" description="Disordered" evidence="18">
    <location>
        <begin position="1892"/>
        <end position="2016"/>
    </location>
</feature>
<dbReference type="Pfam" id="PF11933">
    <property type="entry name" value="Na_trans_cytopl"/>
    <property type="match status" value="1"/>
</dbReference>
<evidence type="ECO:0000256" key="12">
    <source>
        <dbReference type="ARBA" id="ARBA00023136"/>
    </source>
</evidence>
<dbReference type="InterPro" id="IPR027359">
    <property type="entry name" value="Volt_channel_dom_sf"/>
</dbReference>
<dbReference type="GO" id="GO:0005248">
    <property type="term" value="F:voltage-gated sodium channel activity"/>
    <property type="evidence" value="ECO:0007669"/>
    <property type="project" value="InterPro"/>
</dbReference>
<dbReference type="Gene3D" id="1.10.287.70">
    <property type="match status" value="4"/>
</dbReference>
<evidence type="ECO:0000256" key="18">
    <source>
        <dbReference type="SAM" id="MobiDB-lite"/>
    </source>
</evidence>
<keyword evidence="6 17" id="KW-0812">Transmembrane</keyword>
<feature type="transmembrane region" description="Helical" evidence="17">
    <location>
        <begin position="244"/>
        <end position="261"/>
    </location>
</feature>
<feature type="domain" description="Ion transport" evidence="19">
    <location>
        <begin position="1510"/>
        <end position="1750"/>
    </location>
</feature>
<feature type="transmembrane region" description="Helical" evidence="17">
    <location>
        <begin position="972"/>
        <end position="993"/>
    </location>
</feature>
<dbReference type="PANTHER" id="PTHR10037:SF288">
    <property type="entry name" value="SODIUM CHANNEL PROTEIN PARA"/>
    <property type="match status" value="1"/>
</dbReference>
<feature type="domain" description="Ion transport" evidence="19">
    <location>
        <begin position="148"/>
        <end position="437"/>
    </location>
</feature>
<feature type="transmembrane region" description="Helical" evidence="17">
    <location>
        <begin position="1427"/>
        <end position="1450"/>
    </location>
</feature>
<comment type="caution">
    <text evidence="22">The sequence shown here is derived from an EMBL/GenBank/DDBJ whole genome shotgun (WGS) entry which is preliminary data.</text>
</comment>
<evidence type="ECO:0000256" key="2">
    <source>
        <dbReference type="ARBA" id="ARBA00022448"/>
    </source>
</evidence>
<feature type="region of interest" description="Disordered" evidence="18">
    <location>
        <begin position="596"/>
        <end position="639"/>
    </location>
</feature>
<evidence type="ECO:0000259" key="21">
    <source>
        <dbReference type="Pfam" id="PF24609"/>
    </source>
</evidence>
<keyword evidence="13" id="KW-1015">Disulfide bond</keyword>
<feature type="transmembrane region" description="Helical" evidence="17">
    <location>
        <begin position="1225"/>
        <end position="1247"/>
    </location>
</feature>
<keyword evidence="12 17" id="KW-0472">Membrane</keyword>
<feature type="transmembrane region" description="Helical" evidence="17">
    <location>
        <begin position="1312"/>
        <end position="1334"/>
    </location>
</feature>
<dbReference type="FunFam" id="1.20.120.350:FF:000019">
    <property type="entry name" value="Sodium channel protein"/>
    <property type="match status" value="1"/>
</dbReference>
<keyword evidence="23" id="KW-1185">Reference proteome</keyword>
<feature type="transmembrane region" description="Helical" evidence="17">
    <location>
        <begin position="404"/>
        <end position="430"/>
    </location>
</feature>
<protein>
    <recommendedName>
        <fullName evidence="17">Sodium channel protein</fullName>
    </recommendedName>
</protein>
<dbReference type="FunFam" id="1.20.120.350:FF:000003">
    <property type="entry name" value="Voltage-dependent sodium channel"/>
    <property type="match status" value="1"/>
</dbReference>
<keyword evidence="15 17" id="KW-0739">Sodium transport</keyword>
<keyword evidence="16 17" id="KW-0407">Ion channel</keyword>
<dbReference type="Gene3D" id="1.10.238.10">
    <property type="entry name" value="EF-hand"/>
    <property type="match status" value="1"/>
</dbReference>
<feature type="domain" description="SCN5A-like C-terminal IQ motif" evidence="21">
    <location>
        <begin position="1856"/>
        <end position="1877"/>
    </location>
</feature>
<evidence type="ECO:0000256" key="6">
    <source>
        <dbReference type="ARBA" id="ARBA00022692"/>
    </source>
</evidence>
<feature type="compositionally biased region" description="Acidic residues" evidence="18">
    <location>
        <begin position="45"/>
        <end position="55"/>
    </location>
</feature>
<gene>
    <name evidence="22" type="ORF">GSLYS_00001974001</name>
</gene>
<feature type="transmembrane region" description="Helical" evidence="17">
    <location>
        <begin position="1719"/>
        <end position="1741"/>
    </location>
</feature>
<evidence type="ECO:0000256" key="16">
    <source>
        <dbReference type="ARBA" id="ARBA00023303"/>
    </source>
</evidence>
<evidence type="ECO:0000256" key="10">
    <source>
        <dbReference type="ARBA" id="ARBA00023053"/>
    </source>
</evidence>
<dbReference type="CDD" id="cd13433">
    <property type="entry name" value="Na_channel_gate"/>
    <property type="match status" value="1"/>
</dbReference>
<sequence>MEEETVEWTPFRLFTRESLFNIERRIAEEEAAKVRQGQNTRGGSDDEEDDDDASQNEETLKPNPKLEAGRKLPPSLEDYPREYIGKPLEDLDEFYHNQKTFVVLNKDKAIFRFSATNAIFLLSPFNPIRRTAIYILTHPYPFENNKQNLLVMLTILVNCASMAITSWTPPPYVEHIFLGIYTVEAFIKTLSRGFILKPFTYLRDPWNWLDFFVISIAYMTMAIKSLGNLSALRTFRVLRALKTISVIPGLKTIVGALLEAVRRLRDVMILTIFVLSIFALVGMQLYSGSLRHKCIKNYRIFYGANISHDEWWEWVNNESNWRTDHYNEIQVCGNNSGAGQCGNNTFNGTAEYECLPGIGKNPNFDFTSFDNFGMALLCAFRLMTQDYWESLYHLVLRAEGMAHCLYFVLVILLGSFYLVNLILAIVAMSYDEQQKQDQADADEEAAERQEEEARKEAMSIMSKSQSNSSWNEFDAGEKDLVDKPDEKERLSVTSDQSMTSAHLKPSLLNQKRHSLSLPGSPYIHRRNSKGSQYSWRKPVTATKRGGHYTDRQPLVHHTLENLPLPFADDSGAVTPSSEDLCNYSFVRNMPNGRRFSFASQKRSAGPDSGKQTGSRRSSFASNHSRTSRTSRGSQQADRSKMETLLNFKKGKVPDVVLDKSKLDDDVRCLLQIGSGHCPEKDKTSESNPFLGNTPGGPNVEMKDVMVLKDILDQASGHRRSFVSMASIQQKTMKDIMWKYFCTWDCNPNFQKLQRLVSLFIMDAFVDLFITVCIVVNTLFMAMDHYNMDKNLQDISSQANEVFTAIFAAEAFLKILAMSPVVYFKDGWNIFDSLIVALSLMELSMKELPGLSVLRAFRLLRVFKLAKSWPTLNMLIAIVARTMGALGNLIIVLAIVIFIFAVMGQQLFSTHYAIYLYKELDNGTKVYDVDNMPRWNFNDFLHSFMIVFRVLCGEWIESMWWCHKAAGWPCVPFFLLTYIIGNLVVLNLFLALLLSSFGSESLSRSESADEPNKIAEAIDRFKRFGNWVKVKIIVCIKVKLQRQKNWRPSVPPSELPELNGKENAFGDGTVIAMEKTPDDFPDGAMVSRAGSIYSTKDLKSPLGSHSGSSHCSSCSSLSDSAQTKKIDLEGDHEINEVEIVYAKEPDDCFCYSLTKRCTWCLVIEKSPIGRAWWALRCFMYRLAEHRYFDTFIIVMILLSSCALALEDAYLHEKPLLKEILEYMDKVFTVIFIVEMLVKWFAFGFKTYFTDAWCWLDFCIVMLSIMMLMADMMASADGHGGGKMGAMRSIRTLRALRPLRAVSRWEGMRVVVNALFKAIPSICNVLLVCLVFWLIFGIMGVQLFNGKFHACVCENGTRCEPDVIPNRTVCELQGYNWTNAQINFDNVIAAYLALFQVATYKGWVDIMNNAIDAREIGIQPKREENIYSYLFFVLFIIFGSFFTLNLFIGVIIDNFNSQKKKAGGSLEMFMTDDQKKYYNAMKRMKSKSPQKSIPRPKYKLAALVFDITTDQKFDIVIMIIIILNMLTMMFEYEDMSKQMKDILGIFNLVFITIFTAECVLKLFGLRWYYFKVPWNVFDFIVVVLSIMASSLDEFEDSFFISPTLLRVIRVFRVGRVLRLVKSAKGIRTLLFSLAVSLPALFNIGLLLGLVMFIYAIMGMNFFQGYPQTFGMDDAFNFDTFLSSFILLFQMCTSAGWSDVLNALISPCPPTGSCSHYNKATLYLATYLIISFLVVVNMYIAVILENFSQATEDVQQGLTPDDFDMYYEKWEKYDPKATKYIPLDQLSDFVDYLEEPLRLPKPNHFILVKLDIPICEGDKCYCRDILDALTKNFLGTSETADIPIKETDKEKEEYTPISSTLRRQKEHYAARIIQKAYRNYKGLTISEVSYGHEDVMDSYSQDNDDDRDSGGSSGRNLDKSFPSPPSSYKSDKKPPENGTKEKKSEDSSKKAKDKKDKGKDKKAKSDKKDDGKKKKDASKPPNGLSKTTRSKESAAITLINETEGENKTVELGPNSGIVA</sequence>
<dbReference type="Gene3D" id="1.20.120.350">
    <property type="entry name" value="Voltage-gated potassium channels. Chain C"/>
    <property type="match status" value="4"/>
</dbReference>
<feature type="transmembrane region" description="Helical" evidence="17">
    <location>
        <begin position="1186"/>
        <end position="1204"/>
    </location>
</feature>
<feature type="domain" description="Ion transport" evidence="19">
    <location>
        <begin position="764"/>
        <end position="999"/>
    </location>
</feature>
<feature type="transmembrane region" description="Helical" evidence="17">
    <location>
        <begin position="755"/>
        <end position="780"/>
    </location>
</feature>
<feature type="region of interest" description="Disordered" evidence="18">
    <location>
        <begin position="437"/>
        <end position="548"/>
    </location>
</feature>
<keyword evidence="3 17" id="KW-0894">Sodium channel</keyword>
<evidence type="ECO:0000256" key="13">
    <source>
        <dbReference type="ARBA" id="ARBA00023157"/>
    </source>
</evidence>
<comment type="function">
    <text evidence="17">Mediates the voltage-dependent sodium ion permeability of excitable membranes. Assuming opened or closed conformations in response to the voltage difference across the membrane, the protein forms a sodium-selective channel through which Na(+) ions may pass in accordance with their electrochemical gradient.</text>
</comment>
<keyword evidence="14" id="KW-0325">Glycoprotein</keyword>
<dbReference type="PANTHER" id="PTHR10037">
    <property type="entry name" value="VOLTAGE-GATED CATION CHANNEL CALCIUM AND SODIUM"/>
    <property type="match status" value="1"/>
</dbReference>
<feature type="transmembrane region" description="Helical" evidence="17">
    <location>
        <begin position="1540"/>
        <end position="1558"/>
    </location>
</feature>
<evidence type="ECO:0000313" key="23">
    <source>
        <dbReference type="Proteomes" id="UP001497497"/>
    </source>
</evidence>
<dbReference type="InterPro" id="IPR024583">
    <property type="entry name" value="Na_trans_cytopl"/>
</dbReference>
<dbReference type="Gene3D" id="1.20.5.1190">
    <property type="entry name" value="iswi atpase"/>
    <property type="match status" value="1"/>
</dbReference>
<dbReference type="GO" id="GO:0086010">
    <property type="term" value="P:membrane depolarization during action potential"/>
    <property type="evidence" value="ECO:0007669"/>
    <property type="project" value="TreeGrafter"/>
</dbReference>
<feature type="region of interest" description="Disordered" evidence="18">
    <location>
        <begin position="30"/>
        <end position="78"/>
    </location>
</feature>
<feature type="transmembrane region" description="Helical" evidence="17">
    <location>
        <begin position="1627"/>
        <end position="1655"/>
    </location>
</feature>
<feature type="compositionally biased region" description="Polar residues" evidence="18">
    <location>
        <begin position="609"/>
        <end position="623"/>
    </location>
</feature>
<dbReference type="FunFam" id="1.20.120.350:FF:000075">
    <property type="entry name" value="Sodium channel protein"/>
    <property type="match status" value="1"/>
</dbReference>